<keyword evidence="4" id="KW-1185">Reference proteome</keyword>
<dbReference type="PANTHER" id="PTHR43318:SF1">
    <property type="entry name" value="POLYSACCHARIDE BIOSYNTHESIS PROTEIN EPSC-RELATED"/>
    <property type="match status" value="1"/>
</dbReference>
<dbReference type="Proteomes" id="UP000291758">
    <property type="component" value="Chromosome"/>
</dbReference>
<dbReference type="InterPro" id="IPR003869">
    <property type="entry name" value="Polysac_CapD-like"/>
</dbReference>
<gene>
    <name evidence="3" type="ORF">ET495_09210</name>
</gene>
<evidence type="ECO:0000313" key="3">
    <source>
        <dbReference type="EMBL" id="QAY63400.1"/>
    </source>
</evidence>
<dbReference type="OrthoDB" id="9803111at2"/>
<accession>A0A4P6EL04</accession>
<dbReference type="SUPFAM" id="SSF51735">
    <property type="entry name" value="NAD(P)-binding Rossmann-fold domains"/>
    <property type="match status" value="1"/>
</dbReference>
<dbReference type="InterPro" id="IPR051203">
    <property type="entry name" value="Polysaccharide_Synthase-Rel"/>
</dbReference>
<dbReference type="Gene3D" id="3.40.50.720">
    <property type="entry name" value="NAD(P)-binding Rossmann-like Domain"/>
    <property type="match status" value="1"/>
</dbReference>
<dbReference type="EMBL" id="CP035495">
    <property type="protein sequence ID" value="QAY63400.1"/>
    <property type="molecule type" value="Genomic_DNA"/>
</dbReference>
<evidence type="ECO:0000313" key="4">
    <source>
        <dbReference type="Proteomes" id="UP000291758"/>
    </source>
</evidence>
<dbReference type="PANTHER" id="PTHR43318">
    <property type="entry name" value="UDP-N-ACETYLGLUCOSAMINE 4,6-DEHYDRATASE"/>
    <property type="match status" value="1"/>
</dbReference>
<organism evidence="3 4">
    <name type="scientific">Xylanimonas allomyrinae</name>
    <dbReference type="NCBI Taxonomy" id="2509459"/>
    <lineage>
        <taxon>Bacteria</taxon>
        <taxon>Bacillati</taxon>
        <taxon>Actinomycetota</taxon>
        <taxon>Actinomycetes</taxon>
        <taxon>Micrococcales</taxon>
        <taxon>Promicromonosporaceae</taxon>
        <taxon>Xylanimonas</taxon>
    </lineage>
</organism>
<sequence length="431" mass="46148">MGVGVWAGRASDHRGACRRHRSSSLLPTTENGDKVTPITSHDIEILSESVTGRTESVFAAAQAATTQTAREVYTGARVLVTGAAGFIGGQTLRLILDLEPSLVVLADTWENGLAERVRHLRSSGAVRPGTRIEPRLVDVTSPLMDRVVAEEGPFEIVLAFAAAKHVRSERDAASALHMLSVNVNGTFRVIAAAAKQNPACRLFMVSTDKAADPSSLMGASKRLMERAVYSRFPTATSTRFANVAFSNGSLLESWLIRLANGQVLPVPTQTSRFFVQPSEAGQLCLVSSLAPQGSIVVPAAGVVEDTLLEDALERVLQRLALRAEHVDDESKASPSVVPGVVTVLRTPRDTAGEKAAEVFVSANEQATRWLPALETISGTAENPDVGDTLAWITDACEGRSAPTLHEIMARVANAVPEFHHVDSIKRLDDRI</sequence>
<feature type="domain" description="Polysaccharide biosynthesis protein CapD-like" evidence="2">
    <location>
        <begin position="78"/>
        <end position="321"/>
    </location>
</feature>
<dbReference type="InterPro" id="IPR036291">
    <property type="entry name" value="NAD(P)-bd_dom_sf"/>
</dbReference>
<dbReference type="KEGG" id="xyl:ET495_09210"/>
<name>A0A4P6EL04_9MICO</name>
<dbReference type="AlphaFoldDB" id="A0A4P6EL04"/>
<proteinExistence type="inferred from homology"/>
<dbReference type="Pfam" id="PF02719">
    <property type="entry name" value="Polysacc_synt_2"/>
    <property type="match status" value="1"/>
</dbReference>
<evidence type="ECO:0000259" key="2">
    <source>
        <dbReference type="Pfam" id="PF02719"/>
    </source>
</evidence>
<protein>
    <submittedName>
        <fullName evidence="3">NAD-dependent epimerase/dehydratase family protein</fullName>
    </submittedName>
</protein>
<evidence type="ECO:0000256" key="1">
    <source>
        <dbReference type="ARBA" id="ARBA00007430"/>
    </source>
</evidence>
<reference evidence="3 4" key="1">
    <citation type="submission" date="2019-01" db="EMBL/GenBank/DDBJ databases">
        <title>Genome sequencing of strain 2JSPR-7.</title>
        <authorList>
            <person name="Heo J."/>
            <person name="Kim S.-J."/>
            <person name="Kim J.-S."/>
            <person name="Hong S.-B."/>
            <person name="Kwon S.-W."/>
        </authorList>
    </citation>
    <scope>NUCLEOTIDE SEQUENCE [LARGE SCALE GENOMIC DNA]</scope>
    <source>
        <strain evidence="3 4">2JSPR-7</strain>
    </source>
</reference>
<comment type="similarity">
    <text evidence="1">Belongs to the polysaccharide synthase family.</text>
</comment>